<evidence type="ECO:0000256" key="1">
    <source>
        <dbReference type="SAM" id="Coils"/>
    </source>
</evidence>
<keyword evidence="1" id="KW-0175">Coiled coil</keyword>
<evidence type="ECO:0008006" key="3">
    <source>
        <dbReference type="Google" id="ProtNLM"/>
    </source>
</evidence>
<organism evidence="2">
    <name type="scientific">hydrothermal vent metagenome</name>
    <dbReference type="NCBI Taxonomy" id="652676"/>
    <lineage>
        <taxon>unclassified sequences</taxon>
        <taxon>metagenomes</taxon>
        <taxon>ecological metagenomes</taxon>
    </lineage>
</organism>
<proteinExistence type="predicted"/>
<reference evidence="2" key="1">
    <citation type="submission" date="2016-10" db="EMBL/GenBank/DDBJ databases">
        <authorList>
            <person name="de Groot N.N."/>
        </authorList>
    </citation>
    <scope>NUCLEOTIDE SEQUENCE</scope>
</reference>
<dbReference type="SUPFAM" id="SSF56954">
    <property type="entry name" value="Outer membrane efflux proteins (OEP)"/>
    <property type="match status" value="1"/>
</dbReference>
<protein>
    <recommendedName>
        <fullName evidence="3">Heavy metal RND efflux outer membrane protein, CzcC family</fullName>
    </recommendedName>
</protein>
<dbReference type="Gene3D" id="1.20.1600.10">
    <property type="entry name" value="Outer membrane efflux proteins (OEP)"/>
    <property type="match status" value="1"/>
</dbReference>
<dbReference type="EMBL" id="FPHC01000061">
    <property type="protein sequence ID" value="SFV60455.1"/>
    <property type="molecule type" value="Genomic_DNA"/>
</dbReference>
<sequence>MKGSRDLKKHSIVSNLITIIAIGTLAHSDELAKLLSKEKQDIFRYQESYNTLQSDMLQRSWIQPIRLQYRKNYTTQFVGDTMNTSNYSIVIDQPIFKSGGIFYSIKYADALRGANATQIKIRKREMIGNAVNILYNFKKIKLQQEKLKLLIKNDEIDIKLKSDSYEAGILDSSFLDQAIIKRNRDETDLLALELQLEKLKSDFAFLSDKDPDRLKLPNLKLIGKREYKDEHLALRGDILLAKEKEYLNKMTWAKYLPELSVQGQYIKGDLNPLFANPNLRDEYTNYSVTVSMPININSLADVEATKVAYMEASTQVVDQKKRVDLEYQTILNNLRIINKKIALDHKDEKLYQRLYNVTKNLEIAGEKTSYETELMHNSLMTKKLDQQIHKIDKQLQLLSLYIKVNDVF</sequence>
<dbReference type="GO" id="GO:0015562">
    <property type="term" value="F:efflux transmembrane transporter activity"/>
    <property type="evidence" value="ECO:0007669"/>
    <property type="project" value="InterPro"/>
</dbReference>
<evidence type="ECO:0000313" key="2">
    <source>
        <dbReference type="EMBL" id="SFV60455.1"/>
    </source>
</evidence>
<gene>
    <name evidence="2" type="ORF">MNB_SV-6-1850</name>
</gene>
<name>A0A1W1C3X8_9ZZZZ</name>
<accession>A0A1W1C3X8</accession>
<feature type="coiled-coil region" evidence="1">
    <location>
        <begin position="182"/>
        <end position="209"/>
    </location>
</feature>
<dbReference type="AlphaFoldDB" id="A0A1W1C3X8"/>